<dbReference type="NCBIfam" id="TIGR02840">
    <property type="entry name" value="spore_YtaF"/>
    <property type="match status" value="1"/>
</dbReference>
<dbReference type="EMBL" id="LT838272">
    <property type="protein sequence ID" value="SMB99116.1"/>
    <property type="molecule type" value="Genomic_DNA"/>
</dbReference>
<dbReference type="STRING" id="698762.SAMN00808754_2755"/>
<keyword evidence="1" id="KW-1003">Cell membrane</keyword>
<reference evidence="6 7" key="1">
    <citation type="submission" date="2017-04" db="EMBL/GenBank/DDBJ databases">
        <authorList>
            <person name="Afonso C.L."/>
            <person name="Miller P.J."/>
            <person name="Scott M.A."/>
            <person name="Spackman E."/>
            <person name="Goraichik I."/>
            <person name="Dimitrov K.M."/>
            <person name="Suarez D.L."/>
            <person name="Swayne D.E."/>
        </authorList>
    </citation>
    <scope>NUCLEOTIDE SEQUENCE [LARGE SCALE GENOMIC DNA]</scope>
    <source>
        <strain evidence="6 7">ToBE</strain>
    </source>
</reference>
<evidence type="ECO:0000256" key="2">
    <source>
        <dbReference type="ARBA" id="ARBA00022692"/>
    </source>
</evidence>
<dbReference type="InterPro" id="IPR014205">
    <property type="entry name" value="Spore_YtaF"/>
</dbReference>
<dbReference type="InterPro" id="IPR003810">
    <property type="entry name" value="Mntp/YtaF"/>
</dbReference>
<keyword evidence="3 5" id="KW-1133">Transmembrane helix</keyword>
<keyword evidence="7" id="KW-1185">Reference proteome</keyword>
<dbReference type="Proteomes" id="UP000192569">
    <property type="component" value="Chromosome I"/>
</dbReference>
<evidence type="ECO:0000256" key="3">
    <source>
        <dbReference type="ARBA" id="ARBA00022989"/>
    </source>
</evidence>
<accession>A0A1W1W0L1</accession>
<keyword evidence="2 5" id="KW-0812">Transmembrane</keyword>
<evidence type="ECO:0000313" key="7">
    <source>
        <dbReference type="Proteomes" id="UP000192569"/>
    </source>
</evidence>
<evidence type="ECO:0000256" key="4">
    <source>
        <dbReference type="ARBA" id="ARBA00023136"/>
    </source>
</evidence>
<dbReference type="PANTHER" id="PTHR35529:SF2">
    <property type="entry name" value="SPORULATION PROTEIN YTAF-RELATED"/>
    <property type="match status" value="1"/>
</dbReference>
<dbReference type="RefSeq" id="WP_084666458.1">
    <property type="nucleotide sequence ID" value="NZ_LT838272.1"/>
</dbReference>
<organism evidence="6 7">
    <name type="scientific">Thermanaeromonas toyohensis ToBE</name>
    <dbReference type="NCBI Taxonomy" id="698762"/>
    <lineage>
        <taxon>Bacteria</taxon>
        <taxon>Bacillati</taxon>
        <taxon>Bacillota</taxon>
        <taxon>Clostridia</taxon>
        <taxon>Neomoorellales</taxon>
        <taxon>Neomoorellaceae</taxon>
        <taxon>Thermanaeromonas</taxon>
    </lineage>
</organism>
<name>A0A1W1W0L1_9FIRM</name>
<feature type="transmembrane region" description="Helical" evidence="5">
    <location>
        <begin position="31"/>
        <end position="53"/>
    </location>
</feature>
<feature type="transmembrane region" description="Helical" evidence="5">
    <location>
        <begin position="161"/>
        <end position="181"/>
    </location>
</feature>
<gene>
    <name evidence="6" type="ORF">SAMN00808754_2755</name>
</gene>
<dbReference type="AlphaFoldDB" id="A0A1W1W0L1"/>
<evidence type="ECO:0000313" key="6">
    <source>
        <dbReference type="EMBL" id="SMB99116.1"/>
    </source>
</evidence>
<protein>
    <submittedName>
        <fullName evidence="6">Putative sporulation protein YtaF</fullName>
    </submittedName>
</protein>
<sequence length="209" mass="21938">MSIISTLLLALAVSLDGLGVGISYGLRGLRLPWVSLILITFISIVASFFSMLFGKASTLIFPPHLAQKIGAALLLGLGCEILLESYLKGKGEDLQNPRTLLQVRVPRLGLIIAILQEPAKADLDSSGSISPGEALALGLALALDAFGVGLGAGATGFSLTLTPLFIGCTQLILVSAGLWIGRRWHTVSWGKKGAALPGVILISLGLWRW</sequence>
<dbReference type="PANTHER" id="PTHR35529">
    <property type="entry name" value="MANGANESE EFFLUX PUMP MNTP-RELATED"/>
    <property type="match status" value="1"/>
</dbReference>
<dbReference type="Pfam" id="PF02659">
    <property type="entry name" value="Mntp"/>
    <property type="match status" value="2"/>
</dbReference>
<proteinExistence type="predicted"/>
<evidence type="ECO:0000256" key="1">
    <source>
        <dbReference type="ARBA" id="ARBA00022475"/>
    </source>
</evidence>
<keyword evidence="4 5" id="KW-0472">Membrane</keyword>
<evidence type="ECO:0000256" key="5">
    <source>
        <dbReference type="SAM" id="Phobius"/>
    </source>
</evidence>